<dbReference type="AlphaFoldDB" id="A0A183P5E6"/>
<evidence type="ECO:0000313" key="2">
    <source>
        <dbReference type="Proteomes" id="UP000269396"/>
    </source>
</evidence>
<protein>
    <submittedName>
        <fullName evidence="1">Uncharacterized protein</fullName>
    </submittedName>
</protein>
<sequence>MLIEKLMNLPSYFQYIGQGFDFQNVILNFLLSQHLPVWINPQVYVVAPKSTFV</sequence>
<proteinExistence type="predicted"/>
<gene>
    <name evidence="1" type="ORF">SMTD_LOCUS9582</name>
</gene>
<keyword evidence="2" id="KW-1185">Reference proteome</keyword>
<dbReference type="EMBL" id="UZAL01029831">
    <property type="protein sequence ID" value="VDP50617.1"/>
    <property type="molecule type" value="Genomic_DNA"/>
</dbReference>
<evidence type="ECO:0000313" key="1">
    <source>
        <dbReference type="EMBL" id="VDP50617.1"/>
    </source>
</evidence>
<reference evidence="1 2" key="1">
    <citation type="submission" date="2018-11" db="EMBL/GenBank/DDBJ databases">
        <authorList>
            <consortium name="Pathogen Informatics"/>
        </authorList>
    </citation>
    <scope>NUCLEOTIDE SEQUENCE [LARGE SCALE GENOMIC DNA]</scope>
    <source>
        <strain>Denwood</strain>
        <strain evidence="2">Zambia</strain>
    </source>
</reference>
<name>A0A183P5E6_9TREM</name>
<organism evidence="1 2">
    <name type="scientific">Schistosoma mattheei</name>
    <dbReference type="NCBI Taxonomy" id="31246"/>
    <lineage>
        <taxon>Eukaryota</taxon>
        <taxon>Metazoa</taxon>
        <taxon>Spiralia</taxon>
        <taxon>Lophotrochozoa</taxon>
        <taxon>Platyhelminthes</taxon>
        <taxon>Trematoda</taxon>
        <taxon>Digenea</taxon>
        <taxon>Strigeidida</taxon>
        <taxon>Schistosomatoidea</taxon>
        <taxon>Schistosomatidae</taxon>
        <taxon>Schistosoma</taxon>
    </lineage>
</organism>
<accession>A0A183P5E6</accession>
<dbReference type="Proteomes" id="UP000269396">
    <property type="component" value="Unassembled WGS sequence"/>
</dbReference>